<reference evidence="3" key="1">
    <citation type="submission" date="2020-11" db="EMBL/GenBank/DDBJ databases">
        <authorList>
            <consortium name="DOE Joint Genome Institute"/>
            <person name="Ahrendt S."/>
            <person name="Riley R."/>
            <person name="Andreopoulos W."/>
            <person name="Labutti K."/>
            <person name="Pangilinan J."/>
            <person name="Ruiz-Duenas F.J."/>
            <person name="Barrasa J.M."/>
            <person name="Sanchez-Garcia M."/>
            <person name="Camarero S."/>
            <person name="Miyauchi S."/>
            <person name="Serrano A."/>
            <person name="Linde D."/>
            <person name="Babiker R."/>
            <person name="Drula E."/>
            <person name="Ayuso-Fernandez I."/>
            <person name="Pacheco R."/>
            <person name="Padilla G."/>
            <person name="Ferreira P."/>
            <person name="Barriuso J."/>
            <person name="Kellner H."/>
            <person name="Castanera R."/>
            <person name="Alfaro M."/>
            <person name="Ramirez L."/>
            <person name="Pisabarro A.G."/>
            <person name="Kuo A."/>
            <person name="Tritt A."/>
            <person name="Lipzen A."/>
            <person name="He G."/>
            <person name="Yan M."/>
            <person name="Ng V."/>
            <person name="Cullen D."/>
            <person name="Martin F."/>
            <person name="Rosso M.-N."/>
            <person name="Henrissat B."/>
            <person name="Hibbett D."/>
            <person name="Martinez A.T."/>
            <person name="Grigoriev I.V."/>
        </authorList>
    </citation>
    <scope>NUCLEOTIDE SEQUENCE</scope>
    <source>
        <strain evidence="3">CBS 247.69</strain>
    </source>
</reference>
<protein>
    <submittedName>
        <fullName evidence="3">Uncharacterized protein</fullName>
    </submittedName>
</protein>
<feature type="compositionally biased region" description="Polar residues" evidence="1">
    <location>
        <begin position="589"/>
        <end position="598"/>
    </location>
</feature>
<keyword evidence="4" id="KW-1185">Reference proteome</keyword>
<feature type="transmembrane region" description="Helical" evidence="2">
    <location>
        <begin position="438"/>
        <end position="457"/>
    </location>
</feature>
<dbReference type="OrthoDB" id="3267487at2759"/>
<feature type="compositionally biased region" description="Low complexity" evidence="1">
    <location>
        <begin position="558"/>
        <end position="580"/>
    </location>
</feature>
<keyword evidence="2" id="KW-1133">Transmembrane helix</keyword>
<feature type="compositionally biased region" description="Polar residues" evidence="1">
    <location>
        <begin position="491"/>
        <end position="520"/>
    </location>
</feature>
<accession>A0A9P5XT59</accession>
<evidence type="ECO:0000256" key="2">
    <source>
        <dbReference type="SAM" id="Phobius"/>
    </source>
</evidence>
<feature type="transmembrane region" description="Helical" evidence="2">
    <location>
        <begin position="135"/>
        <end position="155"/>
    </location>
</feature>
<dbReference type="EMBL" id="MU150418">
    <property type="protein sequence ID" value="KAF9456544.1"/>
    <property type="molecule type" value="Genomic_DNA"/>
</dbReference>
<feature type="compositionally biased region" description="Basic residues" evidence="1">
    <location>
        <begin position="343"/>
        <end position="356"/>
    </location>
</feature>
<evidence type="ECO:0000313" key="3">
    <source>
        <dbReference type="EMBL" id="KAF9456544.1"/>
    </source>
</evidence>
<organism evidence="3 4">
    <name type="scientific">Collybia nuda</name>
    <dbReference type="NCBI Taxonomy" id="64659"/>
    <lineage>
        <taxon>Eukaryota</taxon>
        <taxon>Fungi</taxon>
        <taxon>Dikarya</taxon>
        <taxon>Basidiomycota</taxon>
        <taxon>Agaricomycotina</taxon>
        <taxon>Agaricomycetes</taxon>
        <taxon>Agaricomycetidae</taxon>
        <taxon>Agaricales</taxon>
        <taxon>Tricholomatineae</taxon>
        <taxon>Clitocybaceae</taxon>
        <taxon>Collybia</taxon>
    </lineage>
</organism>
<name>A0A9P5XT59_9AGAR</name>
<keyword evidence="2" id="KW-0472">Membrane</keyword>
<feature type="transmembrane region" description="Helical" evidence="2">
    <location>
        <begin position="409"/>
        <end position="432"/>
    </location>
</feature>
<keyword evidence="2" id="KW-0812">Transmembrane</keyword>
<evidence type="ECO:0000256" key="1">
    <source>
        <dbReference type="SAM" id="MobiDB-lite"/>
    </source>
</evidence>
<feature type="region of interest" description="Disordered" evidence="1">
    <location>
        <begin position="343"/>
        <end position="363"/>
    </location>
</feature>
<feature type="transmembrane region" description="Helical" evidence="2">
    <location>
        <begin position="97"/>
        <end position="115"/>
    </location>
</feature>
<proteinExistence type="predicted"/>
<gene>
    <name evidence="3" type="ORF">BDZ94DRAFT_1275389</name>
</gene>
<feature type="region of interest" description="Disordered" evidence="1">
    <location>
        <begin position="491"/>
        <end position="522"/>
    </location>
</feature>
<dbReference type="AlphaFoldDB" id="A0A9P5XT59"/>
<feature type="transmembrane region" description="Helical" evidence="2">
    <location>
        <begin position="200"/>
        <end position="224"/>
    </location>
</feature>
<sequence length="615" mass="67904">MIAGTSTVSATTWPSVMSTRTSEPPLSFPTIFSSSHLQARDDQIPECCPNKVVIHLSTTVVIPDYGLYYSVPIESFRPTYYAYDDGSLIAPPFIQDLVGANISLLVTGFIAMLFVRNIIVTGDYIRRGKVKNKTLFHILFLSQILAPISFVPIIISYFNQLLNCTTVIILSCVAGTLSLALLITGILGVKVYKCLNNSRFILIVLGIFQCASSGTIAMDVATMRGERRLSGSCVRVSNLLCTRIFVLIQLFESLFICCCFMYACWKSRGSTDARGRISIQLSMEELPIEIPEDTAEKPATLRGWWDYVPNTQVVPVRQPSSNLKQASTRRPRLFLTGFFRGKAQKPRSTAPKHPRHRTSETPSDRHLIIHHDRTIYPHGRTSPTPSSLSRLGKLVPHMELFQKVMKDELLYTTFITGTCVVVAVLAVIGVNFKNGLTVSGWIALNWSVISLLAIHSFGRVVRRHERDALLQHPATCDAIVRRGNAIASARLSNRSKSRTSSEFSTNLGLRGNTDNDTENPFSDARRLNNFRLSWHTPGFAPSIPNSTPPSNLPVSENPRTSPVFSSSPTSSSIYSTFPTSGRGTPIVPHQSSDGASEFSQSWLLDRVSLSTNGDG</sequence>
<comment type="caution">
    <text evidence="3">The sequence shown here is derived from an EMBL/GenBank/DDBJ whole genome shotgun (WGS) entry which is preliminary data.</text>
</comment>
<evidence type="ECO:0000313" key="4">
    <source>
        <dbReference type="Proteomes" id="UP000807353"/>
    </source>
</evidence>
<feature type="transmembrane region" description="Helical" evidence="2">
    <location>
        <begin position="167"/>
        <end position="188"/>
    </location>
</feature>
<feature type="region of interest" description="Disordered" evidence="1">
    <location>
        <begin position="540"/>
        <end position="598"/>
    </location>
</feature>
<dbReference type="Proteomes" id="UP000807353">
    <property type="component" value="Unassembled WGS sequence"/>
</dbReference>
<feature type="transmembrane region" description="Helical" evidence="2">
    <location>
        <begin position="244"/>
        <end position="265"/>
    </location>
</feature>